<dbReference type="SUPFAM" id="SSF52777">
    <property type="entry name" value="CoA-dependent acyltransferases"/>
    <property type="match status" value="1"/>
</dbReference>
<dbReference type="PROSITE" id="PS50968">
    <property type="entry name" value="BIOTINYL_LIPOYL"/>
    <property type="match status" value="1"/>
</dbReference>
<gene>
    <name evidence="7" type="ORF">BXY39_0609</name>
</gene>
<dbReference type="RefSeq" id="WP_121937325.1">
    <property type="nucleotide sequence ID" value="NZ_REFR01000009.1"/>
</dbReference>
<evidence type="ECO:0000259" key="5">
    <source>
        <dbReference type="PROSITE" id="PS50968"/>
    </source>
</evidence>
<accession>A0A3M0CX79</accession>
<keyword evidence="3 4" id="KW-0450">Lipoyl</keyword>
<feature type="domain" description="Peripheral subunit-binding (PSBD)" evidence="6">
    <location>
        <begin position="159"/>
        <end position="196"/>
    </location>
</feature>
<evidence type="ECO:0000256" key="1">
    <source>
        <dbReference type="ARBA" id="ARBA00001938"/>
    </source>
</evidence>
<feature type="domain" description="Lipoyl-binding" evidence="5">
    <location>
        <begin position="4"/>
        <end position="79"/>
    </location>
</feature>
<dbReference type="InterPro" id="IPR003016">
    <property type="entry name" value="2-oxoA_DH_lipoyl-BS"/>
</dbReference>
<evidence type="ECO:0000259" key="6">
    <source>
        <dbReference type="PROSITE" id="PS51826"/>
    </source>
</evidence>
<proteinExistence type="inferred from homology"/>
<dbReference type="GO" id="GO:0045254">
    <property type="term" value="C:pyruvate dehydrogenase complex"/>
    <property type="evidence" value="ECO:0007669"/>
    <property type="project" value="InterPro"/>
</dbReference>
<evidence type="ECO:0000313" key="7">
    <source>
        <dbReference type="EMBL" id="RMB12119.1"/>
    </source>
</evidence>
<keyword evidence="4 7" id="KW-0808">Transferase</keyword>
<dbReference type="Pfam" id="PF00198">
    <property type="entry name" value="2-oxoacid_dh"/>
    <property type="match status" value="1"/>
</dbReference>
<dbReference type="InParanoid" id="A0A3M0CX79"/>
<keyword evidence="7" id="KW-0670">Pyruvate</keyword>
<comment type="caution">
    <text evidence="7">The sequence shown here is derived from an EMBL/GenBank/DDBJ whole genome shotgun (WGS) entry which is preliminary data.</text>
</comment>
<comment type="cofactor">
    <cofactor evidence="1 4">
        <name>(R)-lipoate</name>
        <dbReference type="ChEBI" id="CHEBI:83088"/>
    </cofactor>
</comment>
<dbReference type="InterPro" id="IPR001078">
    <property type="entry name" value="2-oxoacid_DH_actylTfrase"/>
</dbReference>
<sequence length="434" mass="45301">MSEITAFTMPKWGIEMEEGVIREWHAEVGQTVNKGDILVVIETDKIANEVELEYSGLLRRRIGEDGDVFKVGALIAVFAPEDVPDGAVDAFVADFKAADAGFGVDDGPAGDAPEAAAGTADGPAEAHPVGGYALDLDGLGEGAPAKTDTPQAVLPAGISMSPKAKELALALGVDLTDVTGSGRNGRFSLQDVEQAAKAQGLAANADGDAADEENSFETIKLSGMRRAIAKRLSEANRTIPHFYLRRTVGLDALLARRQTLKDAGGTVPSINDYLIKACAVALQQVPDVNVHFVDDTIRRFAHADIAVAVAVPGGLVTPVVRRAEAKPVAEIAAAMQDLAGRARAEKLAPHEFQGGTFSLSNLGMYGVTSFDAVINPPMGAILAAGSIERVAREDGRFESVMALTLSCDHRAIDGALGGRFLAALAAALEAPETL</sequence>
<organism evidence="7 8">
    <name type="scientific">Eilatimonas milleporae</name>
    <dbReference type="NCBI Taxonomy" id="911205"/>
    <lineage>
        <taxon>Bacteria</taxon>
        <taxon>Pseudomonadati</taxon>
        <taxon>Pseudomonadota</taxon>
        <taxon>Alphaproteobacteria</taxon>
        <taxon>Kordiimonadales</taxon>
        <taxon>Kordiimonadaceae</taxon>
        <taxon>Eilatimonas</taxon>
    </lineage>
</organism>
<protein>
    <recommendedName>
        <fullName evidence="4">Dihydrolipoamide acetyltransferase component of pyruvate dehydrogenase complex</fullName>
        <ecNumber evidence="4">2.3.1.-</ecNumber>
    </recommendedName>
</protein>
<dbReference type="GO" id="GO:0006086">
    <property type="term" value="P:pyruvate decarboxylation to acetyl-CoA"/>
    <property type="evidence" value="ECO:0007669"/>
    <property type="project" value="InterPro"/>
</dbReference>
<dbReference type="PANTHER" id="PTHR23151">
    <property type="entry name" value="DIHYDROLIPOAMIDE ACETYL/SUCCINYL-TRANSFERASE-RELATED"/>
    <property type="match status" value="1"/>
</dbReference>
<evidence type="ECO:0000256" key="2">
    <source>
        <dbReference type="ARBA" id="ARBA00007317"/>
    </source>
</evidence>
<dbReference type="Pfam" id="PF00364">
    <property type="entry name" value="Biotin_lipoyl"/>
    <property type="match status" value="1"/>
</dbReference>
<reference evidence="7 8" key="1">
    <citation type="submission" date="2018-10" db="EMBL/GenBank/DDBJ databases">
        <title>Genomic Encyclopedia of Archaeal and Bacterial Type Strains, Phase II (KMG-II): from individual species to whole genera.</title>
        <authorList>
            <person name="Goeker M."/>
        </authorList>
    </citation>
    <scope>NUCLEOTIDE SEQUENCE [LARGE SCALE GENOMIC DNA]</scope>
    <source>
        <strain evidence="7 8">DSM 25217</strain>
    </source>
</reference>
<dbReference type="PANTHER" id="PTHR23151:SF90">
    <property type="entry name" value="DIHYDROLIPOYLLYSINE-RESIDUE ACETYLTRANSFERASE COMPONENT OF PYRUVATE DEHYDROGENASE COMPLEX, MITOCHONDRIAL-RELATED"/>
    <property type="match status" value="1"/>
</dbReference>
<dbReference type="Gene3D" id="4.10.320.10">
    <property type="entry name" value="E3-binding domain"/>
    <property type="match status" value="1"/>
</dbReference>
<dbReference type="InterPro" id="IPR000089">
    <property type="entry name" value="Biotin_lipoyl"/>
</dbReference>
<dbReference type="GO" id="GO:0016746">
    <property type="term" value="F:acyltransferase activity"/>
    <property type="evidence" value="ECO:0007669"/>
    <property type="project" value="UniProtKB-KW"/>
</dbReference>
<dbReference type="OrthoDB" id="9804723at2"/>
<dbReference type="InterPro" id="IPR023213">
    <property type="entry name" value="CAT-like_dom_sf"/>
</dbReference>
<dbReference type="Pfam" id="PF02817">
    <property type="entry name" value="E3_binding"/>
    <property type="match status" value="1"/>
</dbReference>
<dbReference type="SUPFAM" id="SSF47005">
    <property type="entry name" value="Peripheral subunit-binding domain of 2-oxo acid dehydrogenase complex"/>
    <property type="match status" value="1"/>
</dbReference>
<dbReference type="CDD" id="cd06849">
    <property type="entry name" value="lipoyl_domain"/>
    <property type="match status" value="1"/>
</dbReference>
<keyword evidence="4" id="KW-0012">Acyltransferase</keyword>
<name>A0A3M0CX79_9PROT</name>
<dbReference type="EMBL" id="REFR01000009">
    <property type="protein sequence ID" value="RMB12119.1"/>
    <property type="molecule type" value="Genomic_DNA"/>
</dbReference>
<evidence type="ECO:0000313" key="8">
    <source>
        <dbReference type="Proteomes" id="UP000271227"/>
    </source>
</evidence>
<dbReference type="SUPFAM" id="SSF51230">
    <property type="entry name" value="Single hybrid motif"/>
    <property type="match status" value="1"/>
</dbReference>
<dbReference type="PROSITE" id="PS00189">
    <property type="entry name" value="LIPOYL"/>
    <property type="match status" value="1"/>
</dbReference>
<dbReference type="InterPro" id="IPR036625">
    <property type="entry name" value="E3-bd_dom_sf"/>
</dbReference>
<dbReference type="InterPro" id="IPR011053">
    <property type="entry name" value="Single_hybrid_motif"/>
</dbReference>
<dbReference type="InterPro" id="IPR045257">
    <property type="entry name" value="E2/Pdx1"/>
</dbReference>
<dbReference type="AlphaFoldDB" id="A0A3M0CX79"/>
<comment type="similarity">
    <text evidence="2 4">Belongs to the 2-oxoacid dehydrogenase family.</text>
</comment>
<evidence type="ECO:0000256" key="4">
    <source>
        <dbReference type="RuleBase" id="RU003423"/>
    </source>
</evidence>
<evidence type="ECO:0000256" key="3">
    <source>
        <dbReference type="ARBA" id="ARBA00022823"/>
    </source>
</evidence>
<dbReference type="Proteomes" id="UP000271227">
    <property type="component" value="Unassembled WGS sequence"/>
</dbReference>
<dbReference type="InterPro" id="IPR004167">
    <property type="entry name" value="PSBD"/>
</dbReference>
<keyword evidence="8" id="KW-1185">Reference proteome</keyword>
<dbReference type="EC" id="2.3.1.-" evidence="4"/>
<dbReference type="Gene3D" id="2.40.50.100">
    <property type="match status" value="1"/>
</dbReference>
<dbReference type="Gene3D" id="3.30.559.10">
    <property type="entry name" value="Chloramphenicol acetyltransferase-like domain"/>
    <property type="match status" value="1"/>
</dbReference>
<dbReference type="PROSITE" id="PS51826">
    <property type="entry name" value="PSBD"/>
    <property type="match status" value="1"/>
</dbReference>